<dbReference type="AlphaFoldDB" id="A0A1Y3AX54"/>
<protein>
    <submittedName>
        <fullName evidence="2">Uncharacterized protein</fullName>
    </submittedName>
</protein>
<feature type="region of interest" description="Disordered" evidence="1">
    <location>
        <begin position="104"/>
        <end position="154"/>
    </location>
</feature>
<evidence type="ECO:0000256" key="1">
    <source>
        <dbReference type="SAM" id="MobiDB-lite"/>
    </source>
</evidence>
<keyword evidence="3" id="KW-1185">Reference proteome</keyword>
<feature type="compositionally biased region" description="Basic residues" evidence="1">
    <location>
        <begin position="113"/>
        <end position="123"/>
    </location>
</feature>
<gene>
    <name evidence="2" type="ORF">BLA29_011476</name>
</gene>
<accession>A0A1Y3AX54</accession>
<feature type="non-terminal residue" evidence="2">
    <location>
        <position position="197"/>
    </location>
</feature>
<feature type="compositionally biased region" description="Basic and acidic residues" evidence="1">
    <location>
        <begin position="9"/>
        <end position="23"/>
    </location>
</feature>
<evidence type="ECO:0000313" key="3">
    <source>
        <dbReference type="Proteomes" id="UP000194236"/>
    </source>
</evidence>
<feature type="compositionally biased region" description="Basic and acidic residues" evidence="1">
    <location>
        <begin position="144"/>
        <end position="154"/>
    </location>
</feature>
<feature type="region of interest" description="Disordered" evidence="1">
    <location>
        <begin position="1"/>
        <end position="23"/>
    </location>
</feature>
<dbReference type="EMBL" id="MUJZ01058308">
    <property type="protein sequence ID" value="OTF72016.1"/>
    <property type="molecule type" value="Genomic_DNA"/>
</dbReference>
<name>A0A1Y3AX54_EURMA</name>
<reference evidence="2 3" key="1">
    <citation type="submission" date="2017-03" db="EMBL/GenBank/DDBJ databases">
        <title>Genome Survey of Euroglyphus maynei.</title>
        <authorList>
            <person name="Arlian L.G."/>
            <person name="Morgan M.S."/>
            <person name="Rider S.D."/>
        </authorList>
    </citation>
    <scope>NUCLEOTIDE SEQUENCE [LARGE SCALE GENOMIC DNA]</scope>
    <source>
        <strain evidence="2">Arlian Lab</strain>
        <tissue evidence="2">Whole body</tissue>
    </source>
</reference>
<comment type="caution">
    <text evidence="2">The sequence shown here is derived from an EMBL/GenBank/DDBJ whole genome shotgun (WGS) entry which is preliminary data.</text>
</comment>
<sequence>MEIINPRTDSIDKSVPLDKSKFNTKDAHQEMVRSSKYQKSLKLFQSEETGITNKMGRIEENQNEKQISTTCSSAYIKKDCDSSEDGDESEISLCTNDSVKAKSSTMTAISVKKMSKQPMRKTRFSSSNSGRKRSKSSSTSGRSEWTHKNVYHEVDQRYRIKPSMVLLNTSDEEDNEAKTATAASSFRPLSNRFQLYH</sequence>
<evidence type="ECO:0000313" key="2">
    <source>
        <dbReference type="EMBL" id="OTF72016.1"/>
    </source>
</evidence>
<proteinExistence type="predicted"/>
<organism evidence="2 3">
    <name type="scientific">Euroglyphus maynei</name>
    <name type="common">Mayne's house dust mite</name>
    <dbReference type="NCBI Taxonomy" id="6958"/>
    <lineage>
        <taxon>Eukaryota</taxon>
        <taxon>Metazoa</taxon>
        <taxon>Ecdysozoa</taxon>
        <taxon>Arthropoda</taxon>
        <taxon>Chelicerata</taxon>
        <taxon>Arachnida</taxon>
        <taxon>Acari</taxon>
        <taxon>Acariformes</taxon>
        <taxon>Sarcoptiformes</taxon>
        <taxon>Astigmata</taxon>
        <taxon>Psoroptidia</taxon>
        <taxon>Analgoidea</taxon>
        <taxon>Pyroglyphidae</taxon>
        <taxon>Pyroglyphinae</taxon>
        <taxon>Euroglyphus</taxon>
    </lineage>
</organism>
<dbReference type="Proteomes" id="UP000194236">
    <property type="component" value="Unassembled WGS sequence"/>
</dbReference>